<dbReference type="EMBL" id="BMWS01000001">
    <property type="protein sequence ID" value="GGX02510.1"/>
    <property type="molecule type" value="Genomic_DNA"/>
</dbReference>
<evidence type="ECO:0000313" key="3">
    <source>
        <dbReference type="Proteomes" id="UP000601108"/>
    </source>
</evidence>
<proteinExistence type="predicted"/>
<accession>A0A918N1C5</accession>
<feature type="chain" id="PRO_5037116151" description="TonB C-terminal domain-containing protein" evidence="1">
    <location>
        <begin position="18"/>
        <end position="116"/>
    </location>
</feature>
<dbReference type="AlphaFoldDB" id="A0A918N1C5"/>
<sequence length="116" mass="13235">MKLLFATVVFFVFFGSAATFKTEPVSFDEKKKTEKKKEEVNTVQKRNVHSIKKWKMTIEYANGNIISKTIVVSKNSNLSALETAFKEADKYLENRKNVKEYSISPLSDTYVLLAGD</sequence>
<evidence type="ECO:0000256" key="1">
    <source>
        <dbReference type="SAM" id="SignalP"/>
    </source>
</evidence>
<keyword evidence="1" id="KW-0732">Signal</keyword>
<feature type="signal peptide" evidence="1">
    <location>
        <begin position="1"/>
        <end position="17"/>
    </location>
</feature>
<organism evidence="2 3">
    <name type="scientific">Aquimarina muelleri</name>
    <dbReference type="NCBI Taxonomy" id="279356"/>
    <lineage>
        <taxon>Bacteria</taxon>
        <taxon>Pseudomonadati</taxon>
        <taxon>Bacteroidota</taxon>
        <taxon>Flavobacteriia</taxon>
        <taxon>Flavobacteriales</taxon>
        <taxon>Flavobacteriaceae</taxon>
        <taxon>Aquimarina</taxon>
    </lineage>
</organism>
<evidence type="ECO:0008006" key="4">
    <source>
        <dbReference type="Google" id="ProtNLM"/>
    </source>
</evidence>
<evidence type="ECO:0000313" key="2">
    <source>
        <dbReference type="EMBL" id="GGX02510.1"/>
    </source>
</evidence>
<reference evidence="2 3" key="1">
    <citation type="journal article" date="2014" name="Int. J. Syst. Evol. Microbiol.">
        <title>Complete genome sequence of Corynebacterium casei LMG S-19264T (=DSM 44701T), isolated from a smear-ripened cheese.</title>
        <authorList>
            <consortium name="US DOE Joint Genome Institute (JGI-PGF)"/>
            <person name="Walter F."/>
            <person name="Albersmeier A."/>
            <person name="Kalinowski J."/>
            <person name="Ruckert C."/>
        </authorList>
    </citation>
    <scope>NUCLEOTIDE SEQUENCE [LARGE SCALE GENOMIC DNA]</scope>
    <source>
        <strain evidence="2 3">KCTC 12285</strain>
    </source>
</reference>
<gene>
    <name evidence="2" type="ORF">GCM10007384_00280</name>
</gene>
<comment type="caution">
    <text evidence="2">The sequence shown here is derived from an EMBL/GenBank/DDBJ whole genome shotgun (WGS) entry which is preliminary data.</text>
</comment>
<name>A0A918N1C5_9FLAO</name>
<dbReference type="RefSeq" id="WP_027412840.1">
    <property type="nucleotide sequence ID" value="NZ_BMWS01000001.1"/>
</dbReference>
<protein>
    <recommendedName>
        <fullName evidence="4">TonB C-terminal domain-containing protein</fullName>
    </recommendedName>
</protein>
<dbReference type="Proteomes" id="UP000601108">
    <property type="component" value="Unassembled WGS sequence"/>
</dbReference>
<keyword evidence="3" id="KW-1185">Reference proteome</keyword>